<gene>
    <name evidence="1" type="ORF">EZS28_056268</name>
</gene>
<sequence>MYCLNKGKGSITIAPLVDNVLKLAEQYTCQGYPDAEITQSRERFSKRRSKSLISRSLQTYLQHARTDNARGIAVSLKTSVLSSEMDLVQNGPRKFRYFTHQSLGITLSASYQECLRTSAILAISFR</sequence>
<evidence type="ECO:0000313" key="1">
    <source>
        <dbReference type="EMBL" id="KAA6310681.1"/>
    </source>
</evidence>
<evidence type="ECO:0000313" key="2">
    <source>
        <dbReference type="Proteomes" id="UP000324800"/>
    </source>
</evidence>
<dbReference type="EMBL" id="SNRW01049626">
    <property type="protein sequence ID" value="KAA6310681.1"/>
    <property type="molecule type" value="Genomic_DNA"/>
</dbReference>
<feature type="non-terminal residue" evidence="1">
    <location>
        <position position="126"/>
    </location>
</feature>
<organism evidence="1 2">
    <name type="scientific">Streblomastix strix</name>
    <dbReference type="NCBI Taxonomy" id="222440"/>
    <lineage>
        <taxon>Eukaryota</taxon>
        <taxon>Metamonada</taxon>
        <taxon>Preaxostyla</taxon>
        <taxon>Oxymonadida</taxon>
        <taxon>Streblomastigidae</taxon>
        <taxon>Streblomastix</taxon>
    </lineage>
</organism>
<comment type="caution">
    <text evidence="1">The sequence shown here is derived from an EMBL/GenBank/DDBJ whole genome shotgun (WGS) entry which is preliminary data.</text>
</comment>
<dbReference type="AlphaFoldDB" id="A0A5J4PP52"/>
<reference evidence="1 2" key="1">
    <citation type="submission" date="2019-03" db="EMBL/GenBank/DDBJ databases">
        <title>Single cell metagenomics reveals metabolic interactions within the superorganism composed of flagellate Streblomastix strix and complex community of Bacteroidetes bacteria on its surface.</title>
        <authorList>
            <person name="Treitli S.C."/>
            <person name="Kolisko M."/>
            <person name="Husnik F."/>
            <person name="Keeling P."/>
            <person name="Hampl V."/>
        </authorList>
    </citation>
    <scope>NUCLEOTIDE SEQUENCE [LARGE SCALE GENOMIC DNA]</scope>
    <source>
        <strain evidence="1">ST1C</strain>
    </source>
</reference>
<proteinExistence type="predicted"/>
<accession>A0A5J4PP52</accession>
<protein>
    <submittedName>
        <fullName evidence="1">Uncharacterized protein</fullName>
    </submittedName>
</protein>
<name>A0A5J4PP52_9EUKA</name>
<dbReference type="Proteomes" id="UP000324800">
    <property type="component" value="Unassembled WGS sequence"/>
</dbReference>